<keyword evidence="6" id="KW-0646">Protease inhibitor</keyword>
<gene>
    <name evidence="12" type="primary">sspC</name>
    <name evidence="12" type="ORF">ERS140147_01335</name>
</gene>
<evidence type="ECO:0000256" key="1">
    <source>
        <dbReference type="ARBA" id="ARBA00004496"/>
    </source>
</evidence>
<dbReference type="Proteomes" id="UP000044616">
    <property type="component" value="Unassembled WGS sequence"/>
</dbReference>
<dbReference type="InterPro" id="IPR015113">
    <property type="entry name" value="Staphostatin_B"/>
</dbReference>
<comment type="subunit">
    <text evidence="3">Forms a stable non-covalent complex with prematurely activated/folded SspB.</text>
</comment>
<comment type="subcellular location">
    <subcellularLocation>
        <location evidence="1">Cytoplasm</location>
    </subcellularLocation>
</comment>
<dbReference type="InterPro" id="IPR016085">
    <property type="entry name" value="Protease_inh_B-barrel_dom"/>
</dbReference>
<evidence type="ECO:0000256" key="6">
    <source>
        <dbReference type="ARBA" id="ARBA00022690"/>
    </source>
</evidence>
<protein>
    <recommendedName>
        <fullName evidence="4">Staphostatin B</fullName>
    </recommendedName>
    <alternativeName>
        <fullName evidence="10">Staphylococcal cysteine protease B inhibitor</fullName>
    </alternativeName>
</protein>
<dbReference type="GO" id="GO:0004869">
    <property type="term" value="F:cysteine-type endopeptidase inhibitor activity"/>
    <property type="evidence" value="ECO:0007669"/>
    <property type="project" value="UniProtKB-KW"/>
</dbReference>
<dbReference type="Pfam" id="PF09023">
    <property type="entry name" value="Staphostatin_B"/>
    <property type="match status" value="1"/>
</dbReference>
<evidence type="ECO:0000256" key="9">
    <source>
        <dbReference type="ARBA" id="ARBA00025412"/>
    </source>
</evidence>
<keyword evidence="5" id="KW-0963">Cytoplasm</keyword>
<keyword evidence="7" id="KW-0789">Thiol protease inhibitor</keyword>
<evidence type="ECO:0000256" key="8">
    <source>
        <dbReference type="ARBA" id="ARBA00023026"/>
    </source>
</evidence>
<evidence type="ECO:0000256" key="4">
    <source>
        <dbReference type="ARBA" id="ARBA00014746"/>
    </source>
</evidence>
<evidence type="ECO:0000256" key="10">
    <source>
        <dbReference type="ARBA" id="ARBA00030637"/>
    </source>
</evidence>
<comment type="similarity">
    <text evidence="2">Belongs to the protease inhibitor I57 (SspC) family.</text>
</comment>
<comment type="function">
    <text evidence="9">Specifically inhibits the cysteine protease staphopain B (SspB) by blocking the active site of the enzyme. Probably required to protect cytoplasmic proteins from being degraded by prematurely activated/folded prostaphopain B. Also involved in growth capacity, viability and bacterial morphology.</text>
</comment>
<evidence type="ECO:0000256" key="2">
    <source>
        <dbReference type="ARBA" id="ARBA00007877"/>
    </source>
</evidence>
<evidence type="ECO:0000256" key="7">
    <source>
        <dbReference type="ARBA" id="ARBA00022704"/>
    </source>
</evidence>
<evidence type="ECO:0000256" key="5">
    <source>
        <dbReference type="ARBA" id="ARBA00022490"/>
    </source>
</evidence>
<organism evidence="12 13">
    <name type="scientific">Staphylococcus schweitzeri</name>
    <dbReference type="NCBI Taxonomy" id="1654388"/>
    <lineage>
        <taxon>Bacteria</taxon>
        <taxon>Bacillati</taxon>
        <taxon>Bacillota</taxon>
        <taxon>Bacilli</taxon>
        <taxon>Bacillales</taxon>
        <taxon>Staphylococcaceae</taxon>
        <taxon>Staphylococcus</taxon>
    </lineage>
</organism>
<name>A0A077UTI2_9STAP</name>
<evidence type="ECO:0000256" key="3">
    <source>
        <dbReference type="ARBA" id="ARBA00011778"/>
    </source>
</evidence>
<dbReference type="EMBL" id="CCEH01000009">
    <property type="protein sequence ID" value="CDR28208.1"/>
    <property type="molecule type" value="Genomic_DNA"/>
</dbReference>
<dbReference type="GO" id="GO:0005737">
    <property type="term" value="C:cytoplasm"/>
    <property type="evidence" value="ECO:0007669"/>
    <property type="project" value="UniProtKB-SubCell"/>
</dbReference>
<proteinExistence type="inferred from homology"/>
<dbReference type="RefSeq" id="WP_047530609.1">
    <property type="nucleotide sequence ID" value="NZ_CCEH01000009.1"/>
</dbReference>
<accession>A0A077UTI2</accession>
<reference evidence="12 13" key="1">
    <citation type="submission" date="2014-05" db="EMBL/GenBank/DDBJ databases">
        <authorList>
            <person name="Aslett A.Martin."/>
            <person name="De Silva Nishadi"/>
        </authorList>
    </citation>
    <scope>NUCLEOTIDE SEQUENCE [LARGE SCALE GENOMIC DNA]</scope>
</reference>
<dbReference type="SUPFAM" id="SSF50882">
    <property type="entry name" value="beta-Barrel protease inhibitors"/>
    <property type="match status" value="1"/>
</dbReference>
<dbReference type="Gene3D" id="2.40.310.10">
    <property type="entry name" value="beta-Barrel protease inhibitors"/>
    <property type="match status" value="1"/>
</dbReference>
<evidence type="ECO:0000313" key="13">
    <source>
        <dbReference type="Proteomes" id="UP000044616"/>
    </source>
</evidence>
<evidence type="ECO:0000259" key="11">
    <source>
        <dbReference type="Pfam" id="PF09023"/>
    </source>
</evidence>
<feature type="domain" description="Staphostatin B" evidence="11">
    <location>
        <begin position="3"/>
        <end position="107"/>
    </location>
</feature>
<keyword evidence="8" id="KW-0843">Virulence</keyword>
<dbReference type="InterPro" id="IPR037296">
    <property type="entry name" value="Staphostatin_A/B"/>
</dbReference>
<dbReference type="AlphaFoldDB" id="A0A077UTI2"/>
<sequence>MYQLQFINFIYDKTNLTHLELNNINLFIGNWSNHQLQKTISIRHGDNTTQNQCRILFIDTTHQRIKFSPLHQDQIIYILDYDDSQHILMQTSSQDGIGTSRPILYERLI</sequence>
<evidence type="ECO:0000313" key="12">
    <source>
        <dbReference type="EMBL" id="CDR28208.1"/>
    </source>
</evidence>